<evidence type="ECO:0000256" key="7">
    <source>
        <dbReference type="ARBA" id="ARBA00022679"/>
    </source>
</evidence>
<dbReference type="Pfam" id="PF00224">
    <property type="entry name" value="PK"/>
    <property type="match status" value="1"/>
</dbReference>
<dbReference type="EMBL" id="ACLK02000001">
    <property type="protein sequence ID" value="EFY09753.1"/>
    <property type="molecule type" value="Genomic_DNA"/>
</dbReference>
<keyword evidence="12 17" id="KW-0460">Magnesium</keyword>
<evidence type="ECO:0000256" key="16">
    <source>
        <dbReference type="NCBIfam" id="TIGR01064"/>
    </source>
</evidence>
<comment type="similarity">
    <text evidence="4 17">Belongs to the pyruvate kinase family.</text>
</comment>
<evidence type="ECO:0000256" key="4">
    <source>
        <dbReference type="ARBA" id="ARBA00008663"/>
    </source>
</evidence>
<evidence type="ECO:0000259" key="18">
    <source>
        <dbReference type="Pfam" id="PF00224"/>
    </source>
</evidence>
<dbReference type="EC" id="2.7.1.40" evidence="5 16"/>
<sequence>MTDWYRRINNMHEMKKTKIICTIGPASESPEMIEKLANEGMNIVRFNFSHDVQENHLRRMKVVREVSDRIGINLGILLDTKGPEIRCGDMENGALEFAEGDIVRVGFDADYLGNKERFTLLVPEVYEDVKVDDYLLIDDGKMKLTVIDKKDGDLVCRIDNPGLIKTRKGVNVPNVVLSMPFLSEKDRADITFGAVNGIDYVAASFVRRAQDVLDIREVIEAAGKPDIQIIVKIENQEGFDNIESILEVADGVMVARGDLGVEVSTHLVPIYQKQIIKTANRMGKPVVTATHMLESMQQNPRPTRAEASDVANAILDGTDAIMLSGESAVGAYPVEAVRTMAEIAIAMEEIIPYRDRLRHSIKSSKRTIQDSIGISIAETALNLDDVAAVIAFTQSGSTAKRISKYRPNVPVIAVTFTKEVQNRLEIVWGVKPVVSDIRNEMTNDDEIANTIAKNFGIEPGKKVIIAAGYPTGTGNTNTMKIIEIK</sequence>
<dbReference type="InterPro" id="IPR001697">
    <property type="entry name" value="Pyr_Knase"/>
</dbReference>
<dbReference type="NCBIfam" id="NF004491">
    <property type="entry name" value="PRK05826.1"/>
    <property type="match status" value="1"/>
</dbReference>
<feature type="domain" description="Pyruvate kinase C-terminal" evidence="19">
    <location>
        <begin position="370"/>
        <end position="482"/>
    </location>
</feature>
<keyword evidence="11" id="KW-0067">ATP-binding</keyword>
<dbReference type="InterPro" id="IPR040442">
    <property type="entry name" value="Pyrv_kinase-like_dom_sf"/>
</dbReference>
<comment type="catalytic activity">
    <reaction evidence="17">
        <text>pyruvate + ATP = phosphoenolpyruvate + ADP + H(+)</text>
        <dbReference type="Rhea" id="RHEA:18157"/>
        <dbReference type="ChEBI" id="CHEBI:15361"/>
        <dbReference type="ChEBI" id="CHEBI:15378"/>
        <dbReference type="ChEBI" id="CHEBI:30616"/>
        <dbReference type="ChEBI" id="CHEBI:58702"/>
        <dbReference type="ChEBI" id="CHEBI:456216"/>
        <dbReference type="EC" id="2.7.1.40"/>
    </reaction>
</comment>
<dbReference type="SUPFAM" id="SSF51621">
    <property type="entry name" value="Phosphoenolpyruvate/pyruvate domain"/>
    <property type="match status" value="1"/>
</dbReference>
<dbReference type="SUPFAM" id="SSF52935">
    <property type="entry name" value="PK C-terminal domain-like"/>
    <property type="match status" value="1"/>
</dbReference>
<dbReference type="Gene3D" id="3.40.1380.20">
    <property type="entry name" value="Pyruvate kinase, C-terminal domain"/>
    <property type="match status" value="1"/>
</dbReference>
<organism evidence="20 21">
    <name type="scientific">Erysipelothrix rhusiopathiae ATCC 19414</name>
    <dbReference type="NCBI Taxonomy" id="525280"/>
    <lineage>
        <taxon>Bacteria</taxon>
        <taxon>Bacillati</taxon>
        <taxon>Bacillota</taxon>
        <taxon>Erysipelotrichia</taxon>
        <taxon>Erysipelotrichales</taxon>
        <taxon>Erysipelotrichaceae</taxon>
        <taxon>Erysipelothrix</taxon>
    </lineage>
</organism>
<keyword evidence="13" id="KW-0630">Potassium</keyword>
<evidence type="ECO:0000256" key="1">
    <source>
        <dbReference type="ARBA" id="ARBA00001946"/>
    </source>
</evidence>
<dbReference type="Gene3D" id="3.20.20.60">
    <property type="entry name" value="Phosphoenolpyruvate-binding domains"/>
    <property type="match status" value="1"/>
</dbReference>
<dbReference type="Gene3D" id="2.40.33.10">
    <property type="entry name" value="PK beta-barrel domain-like"/>
    <property type="match status" value="1"/>
</dbReference>
<evidence type="ECO:0000256" key="9">
    <source>
        <dbReference type="ARBA" id="ARBA00022741"/>
    </source>
</evidence>
<evidence type="ECO:0000256" key="5">
    <source>
        <dbReference type="ARBA" id="ARBA00012142"/>
    </source>
</evidence>
<keyword evidence="15 20" id="KW-0670">Pyruvate</keyword>
<feature type="domain" description="Pyruvate kinase barrel" evidence="18">
    <location>
        <begin position="14"/>
        <end position="337"/>
    </location>
</feature>
<dbReference type="NCBIfam" id="TIGR01064">
    <property type="entry name" value="pyruv_kin"/>
    <property type="match status" value="1"/>
</dbReference>
<comment type="pathway">
    <text evidence="3 17">Carbohydrate degradation; glycolysis; pyruvate from D-glyceraldehyde 3-phosphate: step 5/5.</text>
</comment>
<keyword evidence="8" id="KW-0479">Metal-binding</keyword>
<dbReference type="InterPro" id="IPR015806">
    <property type="entry name" value="Pyrv_Knase_insert_dom_sf"/>
</dbReference>
<dbReference type="InterPro" id="IPR036918">
    <property type="entry name" value="Pyrv_Knase_C_sf"/>
</dbReference>
<evidence type="ECO:0000256" key="2">
    <source>
        <dbReference type="ARBA" id="ARBA00001958"/>
    </source>
</evidence>
<dbReference type="FunFam" id="2.40.33.10:FF:000001">
    <property type="entry name" value="Pyruvate kinase"/>
    <property type="match status" value="1"/>
</dbReference>
<dbReference type="InterPro" id="IPR015813">
    <property type="entry name" value="Pyrv/PenolPyrv_kinase-like_dom"/>
</dbReference>
<proteinExistence type="inferred from homology"/>
<reference evidence="20" key="1">
    <citation type="submission" date="2011-01" db="EMBL/GenBank/DDBJ databases">
        <authorList>
            <person name="Muzny D."/>
            <person name="Qin X."/>
            <person name="Buhay C."/>
            <person name="Dugan-Rocha S."/>
            <person name="Ding Y."/>
            <person name="Chen G."/>
            <person name="Hawes A."/>
            <person name="Holder M."/>
            <person name="Jhangiani S."/>
            <person name="Johnson A."/>
            <person name="Khan Z."/>
            <person name="Li Z."/>
            <person name="Liu W."/>
            <person name="Liu X."/>
            <person name="Perez L."/>
            <person name="Shen H."/>
            <person name="Wang Q."/>
            <person name="Watt J."/>
            <person name="Xi L."/>
            <person name="Xin Y."/>
            <person name="Zhou J."/>
            <person name="Deng J."/>
            <person name="Jiang H."/>
            <person name="Liu Y."/>
            <person name="Qu J."/>
            <person name="Song X.-Z."/>
            <person name="Zhang L."/>
            <person name="Villasana D."/>
            <person name="Johnson A."/>
            <person name="Liu J."/>
            <person name="Liyanage D."/>
            <person name="Lorensuhewa L."/>
            <person name="Robinson T."/>
            <person name="Song A."/>
            <person name="Song B.-B."/>
            <person name="Dinh H."/>
            <person name="Thornton R."/>
            <person name="Coyle M."/>
            <person name="Francisco L."/>
            <person name="Jackson L."/>
            <person name="Javaid M."/>
            <person name="Korchina V."/>
            <person name="Kovar C."/>
            <person name="Mata R."/>
            <person name="Mathew T."/>
            <person name="Ngo R."/>
            <person name="Nguyen L."/>
            <person name="Nguyen N."/>
            <person name="Okwuonu G."/>
            <person name="Ongeri F."/>
            <person name="Pham C."/>
            <person name="Simmons D."/>
            <person name="Wilczek-Boney K."/>
            <person name="Hale W."/>
            <person name="Jakkamsetti A."/>
            <person name="Pham P."/>
            <person name="Ruth R."/>
            <person name="San Lucas F."/>
            <person name="Warren J."/>
            <person name="Zhang J."/>
            <person name="Zhao Z."/>
            <person name="Zhou C."/>
            <person name="Zhu D."/>
            <person name="Lee S."/>
            <person name="Bess C."/>
            <person name="Blankenburg K."/>
            <person name="Forbes L."/>
            <person name="Fu Q."/>
            <person name="Gubbala S."/>
            <person name="Hirani K."/>
            <person name="Jayaseelan J.C."/>
            <person name="Lara F."/>
            <person name="Munidasa M."/>
            <person name="Palculict T."/>
            <person name="Patil S."/>
            <person name="Pu L.-L."/>
            <person name="Saada N."/>
            <person name="Tang L."/>
            <person name="Weissenberger G."/>
            <person name="Zhu Y."/>
            <person name="Hemphill L."/>
            <person name="Shang Y."/>
            <person name="Youmans B."/>
            <person name="Ayvaz T."/>
            <person name="Ross M."/>
            <person name="Santibanez J."/>
            <person name="Aqrawi P."/>
            <person name="Gross S."/>
            <person name="Joshi V."/>
            <person name="Fowler G."/>
            <person name="Nazareth L."/>
            <person name="Reid J."/>
            <person name="Worley K."/>
            <person name="Petrosino J."/>
            <person name="Highlander S."/>
            <person name="Gibbs R."/>
        </authorList>
    </citation>
    <scope>NUCLEOTIDE SEQUENCE [LARGE SCALE GENOMIC DNA]</scope>
    <source>
        <strain evidence="20">ATCC 19414</strain>
    </source>
</reference>
<keyword evidence="7 17" id="KW-0808">Transferase</keyword>
<keyword evidence="9" id="KW-0547">Nucleotide-binding</keyword>
<evidence type="ECO:0000256" key="15">
    <source>
        <dbReference type="ARBA" id="ARBA00023317"/>
    </source>
</evidence>
<dbReference type="AlphaFoldDB" id="E7FUW3"/>
<evidence type="ECO:0000313" key="20">
    <source>
        <dbReference type="EMBL" id="EFY09753.1"/>
    </source>
</evidence>
<dbReference type="InterPro" id="IPR011037">
    <property type="entry name" value="Pyrv_Knase-like_insert_dom_sf"/>
</dbReference>
<name>E7FUW3_ERYRH</name>
<comment type="cofactor">
    <cofactor evidence="1">
        <name>Mg(2+)</name>
        <dbReference type="ChEBI" id="CHEBI:18420"/>
    </cofactor>
</comment>
<evidence type="ECO:0000256" key="12">
    <source>
        <dbReference type="ARBA" id="ARBA00022842"/>
    </source>
</evidence>
<dbReference type="UniPathway" id="UPA00109">
    <property type="reaction ID" value="UER00188"/>
</dbReference>
<keyword evidence="10 17" id="KW-0418">Kinase</keyword>
<evidence type="ECO:0000256" key="8">
    <source>
        <dbReference type="ARBA" id="ARBA00022723"/>
    </source>
</evidence>
<dbReference type="GO" id="GO:0016301">
    <property type="term" value="F:kinase activity"/>
    <property type="evidence" value="ECO:0007669"/>
    <property type="project" value="UniProtKB-KW"/>
</dbReference>
<dbReference type="NCBIfam" id="NF004978">
    <property type="entry name" value="PRK06354.1"/>
    <property type="match status" value="1"/>
</dbReference>
<dbReference type="STRING" id="1648.A2I91_04470"/>
<evidence type="ECO:0000256" key="14">
    <source>
        <dbReference type="ARBA" id="ARBA00023152"/>
    </source>
</evidence>
<dbReference type="PRINTS" id="PR01050">
    <property type="entry name" value="PYRUVTKNASE"/>
</dbReference>
<evidence type="ECO:0000256" key="17">
    <source>
        <dbReference type="RuleBase" id="RU000504"/>
    </source>
</evidence>
<evidence type="ECO:0000313" key="21">
    <source>
        <dbReference type="Proteomes" id="UP000003028"/>
    </source>
</evidence>
<comment type="caution">
    <text evidence="20">The sequence shown here is derived from an EMBL/GenBank/DDBJ whole genome shotgun (WGS) entry which is preliminary data.</text>
</comment>
<evidence type="ECO:0000256" key="11">
    <source>
        <dbReference type="ARBA" id="ARBA00022840"/>
    </source>
</evidence>
<comment type="cofactor">
    <cofactor evidence="2">
        <name>K(+)</name>
        <dbReference type="ChEBI" id="CHEBI:29103"/>
    </cofactor>
</comment>
<dbReference type="FunFam" id="3.20.20.60:FF:000025">
    <property type="entry name" value="Pyruvate kinase"/>
    <property type="match status" value="1"/>
</dbReference>
<dbReference type="PANTHER" id="PTHR11817">
    <property type="entry name" value="PYRUVATE KINASE"/>
    <property type="match status" value="1"/>
</dbReference>
<evidence type="ECO:0000256" key="13">
    <source>
        <dbReference type="ARBA" id="ARBA00022958"/>
    </source>
</evidence>
<dbReference type="GO" id="GO:0030955">
    <property type="term" value="F:potassium ion binding"/>
    <property type="evidence" value="ECO:0007669"/>
    <property type="project" value="UniProtKB-UniRule"/>
</dbReference>
<dbReference type="GO" id="GO:0000287">
    <property type="term" value="F:magnesium ion binding"/>
    <property type="evidence" value="ECO:0007669"/>
    <property type="project" value="UniProtKB-UniRule"/>
</dbReference>
<dbReference type="SUPFAM" id="SSF50800">
    <property type="entry name" value="PK beta-barrel domain-like"/>
    <property type="match status" value="1"/>
</dbReference>
<dbReference type="InterPro" id="IPR015793">
    <property type="entry name" value="Pyrv_Knase_brl"/>
</dbReference>
<dbReference type="GO" id="GO:0004743">
    <property type="term" value="F:pyruvate kinase activity"/>
    <property type="evidence" value="ECO:0007669"/>
    <property type="project" value="UniProtKB-UniRule"/>
</dbReference>
<keyword evidence="21" id="KW-1185">Reference proteome</keyword>
<dbReference type="Pfam" id="PF02887">
    <property type="entry name" value="PK_C"/>
    <property type="match status" value="1"/>
</dbReference>
<accession>E7FUW3</accession>
<evidence type="ECO:0000256" key="3">
    <source>
        <dbReference type="ARBA" id="ARBA00004997"/>
    </source>
</evidence>
<evidence type="ECO:0000256" key="10">
    <source>
        <dbReference type="ARBA" id="ARBA00022777"/>
    </source>
</evidence>
<dbReference type="Proteomes" id="UP000003028">
    <property type="component" value="Unassembled WGS sequence"/>
</dbReference>
<protein>
    <recommendedName>
        <fullName evidence="6 16">Pyruvate kinase</fullName>
        <ecNumber evidence="5 16">2.7.1.40</ecNumber>
    </recommendedName>
</protein>
<dbReference type="GO" id="GO:0005524">
    <property type="term" value="F:ATP binding"/>
    <property type="evidence" value="ECO:0007669"/>
    <property type="project" value="UniProtKB-KW"/>
</dbReference>
<dbReference type="InterPro" id="IPR015795">
    <property type="entry name" value="Pyrv_Knase_C"/>
</dbReference>
<evidence type="ECO:0000259" key="19">
    <source>
        <dbReference type="Pfam" id="PF02887"/>
    </source>
</evidence>
<evidence type="ECO:0000256" key="6">
    <source>
        <dbReference type="ARBA" id="ARBA00018587"/>
    </source>
</evidence>
<keyword evidence="14 17" id="KW-0324">Glycolysis</keyword>
<gene>
    <name evidence="20" type="primary">pyk</name>
    <name evidence="20" type="ORF">HMPREF0357_10548</name>
</gene>